<dbReference type="GO" id="GO:0003677">
    <property type="term" value="F:DNA binding"/>
    <property type="evidence" value="ECO:0007669"/>
    <property type="project" value="UniProtKB-UniRule"/>
</dbReference>
<dbReference type="GO" id="GO:0015074">
    <property type="term" value="P:DNA integration"/>
    <property type="evidence" value="ECO:0007669"/>
    <property type="project" value="UniProtKB-KW"/>
</dbReference>
<dbReference type="InterPro" id="IPR013762">
    <property type="entry name" value="Integrase-like_cat_sf"/>
</dbReference>
<evidence type="ECO:0000256" key="3">
    <source>
        <dbReference type="ARBA" id="ARBA00023125"/>
    </source>
</evidence>
<dbReference type="Proteomes" id="UP000001964">
    <property type="component" value="Chromosome"/>
</dbReference>
<comment type="similarity">
    <text evidence="1">Belongs to the 'phage' integrase family.</text>
</comment>
<keyword evidence="2" id="KW-0229">DNA integration</keyword>
<gene>
    <name evidence="8" type="ordered locus">Mmar10_0154</name>
</gene>
<dbReference type="Pfam" id="PF20172">
    <property type="entry name" value="DUF6538"/>
    <property type="match status" value="1"/>
</dbReference>
<dbReference type="HOGENOM" id="CLU_022238_3_0_5"/>
<accession>Q0ATD7</accession>
<evidence type="ECO:0000256" key="1">
    <source>
        <dbReference type="ARBA" id="ARBA00008857"/>
    </source>
</evidence>
<evidence type="ECO:0000313" key="9">
    <source>
        <dbReference type="Proteomes" id="UP000001964"/>
    </source>
</evidence>
<dbReference type="EMBL" id="CP000449">
    <property type="protein sequence ID" value="ABI64450.1"/>
    <property type="molecule type" value="Genomic_DNA"/>
</dbReference>
<sequence>MSGRRVQHLVVRGKSFQVRLYVPVDLQSVLDRRELRWSVRTREPSVAKSRALNASLAFHRLCDKLRLMKKLSVDDAREIARAFYQKLADSYQTPEPVHPADQDWLDHTQEQIVEEMVLDLGREISNQVYSAPVVTTARTVAGEAGYDFPSEGTEAFRAICQGIARAQVEHARYTLFRQQDLLKPYETQDELFRGGAKAASSSVLNVAEVIQGGLSLGEAIEKYVAAHASGPNAWKPKTGEEKERTFKMVQALLGANRPIKQIKTEHVRELRDFLQAVKAKAKLNESQPEKMLAKAEQDRLNPKTAAKYFGYVRALLRWLVAEGYLEAEPGATIKLATPKGGGKKAVRPFSTDELDQVFTSPLYAGFKSTNQRHLPGKMKRQDGIYWMLLLGLHTGMRSGELLQLAKSDIRLNEEIPYIDIRGDLDLKTEASVRQVPIHSNLFSYGLAGWLAARPKQAEERLFCEIKLGAAGHRTSAASKKLNGYLARIGVKKGRELVFHSFRHAFIDAARSSEVPDERIREIVGHKDTSITGGYGQGASLAALMKEMTKIEFGLAEATRTLLQGNALK</sequence>
<keyword evidence="4" id="KW-0233">DNA recombination</keyword>
<evidence type="ECO:0000259" key="7">
    <source>
        <dbReference type="PROSITE" id="PS51900"/>
    </source>
</evidence>
<dbReference type="InterPro" id="IPR002104">
    <property type="entry name" value="Integrase_catalytic"/>
</dbReference>
<evidence type="ECO:0000256" key="2">
    <source>
        <dbReference type="ARBA" id="ARBA00022908"/>
    </source>
</evidence>
<protein>
    <submittedName>
        <fullName evidence="8">Phage integrase family protein</fullName>
    </submittedName>
</protein>
<dbReference type="InterPro" id="IPR046668">
    <property type="entry name" value="DUF6538"/>
</dbReference>
<dbReference type="AlphaFoldDB" id="Q0ATD7"/>
<dbReference type="OrthoDB" id="7222937at2"/>
<dbReference type="CDD" id="cd01184">
    <property type="entry name" value="INT_C_like_1"/>
    <property type="match status" value="1"/>
</dbReference>
<dbReference type="PANTHER" id="PTHR30349:SF41">
    <property type="entry name" value="INTEGRASE_RECOMBINASE PROTEIN MJ0367-RELATED"/>
    <property type="match status" value="1"/>
</dbReference>
<dbReference type="RefSeq" id="WP_011642097.1">
    <property type="nucleotide sequence ID" value="NC_008347.1"/>
</dbReference>
<dbReference type="InterPro" id="IPR044068">
    <property type="entry name" value="CB"/>
</dbReference>
<evidence type="ECO:0000256" key="5">
    <source>
        <dbReference type="PROSITE-ProRule" id="PRU01248"/>
    </source>
</evidence>
<dbReference type="PROSITE" id="PS51898">
    <property type="entry name" value="TYR_RECOMBINASE"/>
    <property type="match status" value="1"/>
</dbReference>
<dbReference type="KEGG" id="mmr:Mmar10_0154"/>
<dbReference type="PANTHER" id="PTHR30349">
    <property type="entry name" value="PHAGE INTEGRASE-RELATED"/>
    <property type="match status" value="1"/>
</dbReference>
<dbReference type="InterPro" id="IPR050090">
    <property type="entry name" value="Tyrosine_recombinase_XerCD"/>
</dbReference>
<dbReference type="InterPro" id="IPR011010">
    <property type="entry name" value="DNA_brk_join_enz"/>
</dbReference>
<organism evidence="8 9">
    <name type="scientific">Maricaulis maris (strain MCS10)</name>
    <name type="common">Caulobacter maris</name>
    <dbReference type="NCBI Taxonomy" id="394221"/>
    <lineage>
        <taxon>Bacteria</taxon>
        <taxon>Pseudomonadati</taxon>
        <taxon>Pseudomonadota</taxon>
        <taxon>Alphaproteobacteria</taxon>
        <taxon>Maricaulales</taxon>
        <taxon>Maricaulaceae</taxon>
        <taxon>Maricaulis</taxon>
    </lineage>
</organism>
<keyword evidence="9" id="KW-1185">Reference proteome</keyword>
<dbReference type="Pfam" id="PF00589">
    <property type="entry name" value="Phage_integrase"/>
    <property type="match status" value="1"/>
</dbReference>
<dbReference type="PROSITE" id="PS51900">
    <property type="entry name" value="CB"/>
    <property type="match status" value="1"/>
</dbReference>
<name>Q0ATD7_MARMM</name>
<evidence type="ECO:0000256" key="4">
    <source>
        <dbReference type="ARBA" id="ARBA00023172"/>
    </source>
</evidence>
<dbReference type="InterPro" id="IPR010998">
    <property type="entry name" value="Integrase_recombinase_N"/>
</dbReference>
<reference evidence="8 9" key="1">
    <citation type="submission" date="2006-08" db="EMBL/GenBank/DDBJ databases">
        <title>Complete sequence of Maricaulis maris MCS10.</title>
        <authorList>
            <consortium name="US DOE Joint Genome Institute"/>
            <person name="Copeland A."/>
            <person name="Lucas S."/>
            <person name="Lapidus A."/>
            <person name="Barry K."/>
            <person name="Detter J.C."/>
            <person name="Glavina del Rio T."/>
            <person name="Hammon N."/>
            <person name="Israni S."/>
            <person name="Dalin E."/>
            <person name="Tice H."/>
            <person name="Pitluck S."/>
            <person name="Saunders E."/>
            <person name="Brettin T."/>
            <person name="Bruce D."/>
            <person name="Han C."/>
            <person name="Tapia R."/>
            <person name="Gilna P."/>
            <person name="Schmutz J."/>
            <person name="Larimer F."/>
            <person name="Land M."/>
            <person name="Hauser L."/>
            <person name="Kyrpides N."/>
            <person name="Mikhailova N."/>
            <person name="Viollier P."/>
            <person name="Stephens C."/>
            <person name="Richardson P."/>
        </authorList>
    </citation>
    <scope>NUCLEOTIDE SEQUENCE [LARGE SCALE GENOMIC DNA]</scope>
    <source>
        <strain evidence="8 9">MCS10</strain>
    </source>
</reference>
<dbReference type="eggNOG" id="COG0582">
    <property type="taxonomic scope" value="Bacteria"/>
</dbReference>
<evidence type="ECO:0000313" key="8">
    <source>
        <dbReference type="EMBL" id="ABI64450.1"/>
    </source>
</evidence>
<keyword evidence="3 5" id="KW-0238">DNA-binding</keyword>
<feature type="domain" description="Tyr recombinase" evidence="6">
    <location>
        <begin position="344"/>
        <end position="548"/>
    </location>
</feature>
<dbReference type="SUPFAM" id="SSF56349">
    <property type="entry name" value="DNA breaking-rejoining enzymes"/>
    <property type="match status" value="1"/>
</dbReference>
<evidence type="ECO:0000259" key="6">
    <source>
        <dbReference type="PROSITE" id="PS51898"/>
    </source>
</evidence>
<dbReference type="Gene3D" id="1.10.150.130">
    <property type="match status" value="1"/>
</dbReference>
<dbReference type="Gene3D" id="1.10.443.10">
    <property type="entry name" value="Intergrase catalytic core"/>
    <property type="match status" value="1"/>
</dbReference>
<proteinExistence type="inferred from homology"/>
<dbReference type="GO" id="GO:0006310">
    <property type="term" value="P:DNA recombination"/>
    <property type="evidence" value="ECO:0007669"/>
    <property type="project" value="UniProtKB-KW"/>
</dbReference>
<feature type="domain" description="Core-binding (CB)" evidence="7">
    <location>
        <begin position="214"/>
        <end position="320"/>
    </location>
</feature>